<keyword evidence="2 5" id="KW-0238">DNA-binding</keyword>
<evidence type="ECO:0000313" key="6">
    <source>
        <dbReference type="Proteomes" id="UP001519325"/>
    </source>
</evidence>
<comment type="caution">
    <text evidence="5">The sequence shown here is derived from an EMBL/GenBank/DDBJ whole genome shotgun (WGS) entry which is preliminary data.</text>
</comment>
<proteinExistence type="predicted"/>
<evidence type="ECO:0000259" key="4">
    <source>
        <dbReference type="PROSITE" id="PS50995"/>
    </source>
</evidence>
<dbReference type="InterPro" id="IPR036388">
    <property type="entry name" value="WH-like_DNA-bd_sf"/>
</dbReference>
<accession>A0ABS4QMB5</accession>
<keyword evidence="6" id="KW-1185">Reference proteome</keyword>
<reference evidence="5 6" key="1">
    <citation type="submission" date="2021-03" db="EMBL/GenBank/DDBJ databases">
        <title>Sequencing the genomes of 1000 actinobacteria strains.</title>
        <authorList>
            <person name="Klenk H.-P."/>
        </authorList>
    </citation>
    <scope>NUCLEOTIDE SEQUENCE [LARGE SCALE GENOMIC DNA]</scope>
    <source>
        <strain evidence="5 6">DSM 45516</strain>
    </source>
</reference>
<keyword evidence="1" id="KW-0805">Transcription regulation</keyword>
<keyword evidence="3" id="KW-0804">Transcription</keyword>
<dbReference type="Gene3D" id="1.10.10.10">
    <property type="entry name" value="Winged helix-like DNA-binding domain superfamily/Winged helix DNA-binding domain"/>
    <property type="match status" value="1"/>
</dbReference>
<dbReference type="SUPFAM" id="SSF46785">
    <property type="entry name" value="Winged helix' DNA-binding domain"/>
    <property type="match status" value="1"/>
</dbReference>
<dbReference type="EMBL" id="JAGGMR010000001">
    <property type="protein sequence ID" value="MBP2192233.1"/>
    <property type="molecule type" value="Genomic_DNA"/>
</dbReference>
<dbReference type="RefSeq" id="WP_209894921.1">
    <property type="nucleotide sequence ID" value="NZ_JAGGMR010000001.1"/>
</dbReference>
<dbReference type="PANTHER" id="PTHR33164">
    <property type="entry name" value="TRANSCRIPTIONAL REGULATOR, MARR FAMILY"/>
    <property type="match status" value="1"/>
</dbReference>
<name>A0ABS4QMB5_9NOCA</name>
<sequence>MERNLSIDLHVLTARLDRAADRLLRAGHGISYRRFLALSLVGEFGMTTQRALAEALGVTEPSVSRMATTLAAEGFLEVGPDPAGGNRRQLGLTDTGRRLVASAQTELEDRLAMLVSDSEVPYAEYSEYTARLLAALDNP</sequence>
<evidence type="ECO:0000256" key="2">
    <source>
        <dbReference type="ARBA" id="ARBA00023125"/>
    </source>
</evidence>
<dbReference type="Pfam" id="PF12802">
    <property type="entry name" value="MarR_2"/>
    <property type="match status" value="1"/>
</dbReference>
<gene>
    <name evidence="5" type="ORF">BJ987_005134</name>
</gene>
<evidence type="ECO:0000313" key="5">
    <source>
        <dbReference type="EMBL" id="MBP2192233.1"/>
    </source>
</evidence>
<dbReference type="GO" id="GO:0003677">
    <property type="term" value="F:DNA binding"/>
    <property type="evidence" value="ECO:0007669"/>
    <property type="project" value="UniProtKB-KW"/>
</dbReference>
<dbReference type="InterPro" id="IPR036390">
    <property type="entry name" value="WH_DNA-bd_sf"/>
</dbReference>
<dbReference type="InterPro" id="IPR000835">
    <property type="entry name" value="HTH_MarR-typ"/>
</dbReference>
<dbReference type="SMART" id="SM00347">
    <property type="entry name" value="HTH_MARR"/>
    <property type="match status" value="1"/>
</dbReference>
<dbReference type="PANTHER" id="PTHR33164:SF64">
    <property type="entry name" value="TRANSCRIPTIONAL REGULATOR SLYA"/>
    <property type="match status" value="1"/>
</dbReference>
<organism evidence="5 6">
    <name type="scientific">Nocardia goodfellowii</name>
    <dbReference type="NCBI Taxonomy" id="882446"/>
    <lineage>
        <taxon>Bacteria</taxon>
        <taxon>Bacillati</taxon>
        <taxon>Actinomycetota</taxon>
        <taxon>Actinomycetes</taxon>
        <taxon>Mycobacteriales</taxon>
        <taxon>Nocardiaceae</taxon>
        <taxon>Nocardia</taxon>
    </lineage>
</organism>
<dbReference type="Proteomes" id="UP001519325">
    <property type="component" value="Unassembled WGS sequence"/>
</dbReference>
<feature type="domain" description="HTH marR-type" evidence="4">
    <location>
        <begin position="2"/>
        <end position="134"/>
    </location>
</feature>
<dbReference type="PROSITE" id="PS50995">
    <property type="entry name" value="HTH_MARR_2"/>
    <property type="match status" value="1"/>
</dbReference>
<evidence type="ECO:0000256" key="1">
    <source>
        <dbReference type="ARBA" id="ARBA00023015"/>
    </source>
</evidence>
<evidence type="ECO:0000256" key="3">
    <source>
        <dbReference type="ARBA" id="ARBA00023163"/>
    </source>
</evidence>
<dbReference type="InterPro" id="IPR039422">
    <property type="entry name" value="MarR/SlyA-like"/>
</dbReference>
<protein>
    <submittedName>
        <fullName evidence="5">DNA-binding MarR family transcriptional regulator</fullName>
    </submittedName>
</protein>